<keyword evidence="5" id="KW-0862">Zinc</keyword>
<proteinExistence type="predicted"/>
<accession>A0A2I0AFQ8</accession>
<evidence type="ECO:0000256" key="4">
    <source>
        <dbReference type="ARBA" id="ARBA00022771"/>
    </source>
</evidence>
<comment type="function">
    <text evidence="1">May be involved in environmental stress response.</text>
</comment>
<sequence length="122" mass="13255">MGGGTEAFPDLGDHCQHDDCHQLDFLPFTCEACGKIFCLEHRTYRAHGCPSADRGSRTVAVCQICSAAVEKEEGEDDESAVSRHERSGGCDASRKRSGVECREKKEKPGVVSQLPSPPIKGY</sequence>
<dbReference type="GO" id="GO:0005737">
    <property type="term" value="C:cytoplasm"/>
    <property type="evidence" value="ECO:0007669"/>
    <property type="project" value="TreeGrafter"/>
</dbReference>
<feature type="domain" description="AN1-type" evidence="9">
    <location>
        <begin position="9"/>
        <end position="57"/>
    </location>
</feature>
<dbReference type="GO" id="GO:0008270">
    <property type="term" value="F:zinc ion binding"/>
    <property type="evidence" value="ECO:0007669"/>
    <property type="project" value="UniProtKB-KW"/>
</dbReference>
<reference evidence="10 11" key="1">
    <citation type="journal article" date="2017" name="Nature">
        <title>The Apostasia genome and the evolution of orchids.</title>
        <authorList>
            <person name="Zhang G.Q."/>
            <person name="Liu K.W."/>
            <person name="Li Z."/>
            <person name="Lohaus R."/>
            <person name="Hsiao Y.Y."/>
            <person name="Niu S.C."/>
            <person name="Wang J.Y."/>
            <person name="Lin Y.C."/>
            <person name="Xu Q."/>
            <person name="Chen L.J."/>
            <person name="Yoshida K."/>
            <person name="Fujiwara S."/>
            <person name="Wang Z.W."/>
            <person name="Zhang Y.Q."/>
            <person name="Mitsuda N."/>
            <person name="Wang M."/>
            <person name="Liu G.H."/>
            <person name="Pecoraro L."/>
            <person name="Huang H.X."/>
            <person name="Xiao X.J."/>
            <person name="Lin M."/>
            <person name="Wu X.Y."/>
            <person name="Wu W.L."/>
            <person name="Chen Y.Y."/>
            <person name="Chang S.B."/>
            <person name="Sakamoto S."/>
            <person name="Ohme-Takagi M."/>
            <person name="Yagi M."/>
            <person name="Zeng S.J."/>
            <person name="Shen C.Y."/>
            <person name="Yeh C.M."/>
            <person name="Luo Y.B."/>
            <person name="Tsai W.C."/>
            <person name="Van de Peer Y."/>
            <person name="Liu Z.J."/>
        </authorList>
    </citation>
    <scope>NUCLEOTIDE SEQUENCE [LARGE SCALE GENOMIC DNA]</scope>
    <source>
        <strain evidence="11">cv. Shenzhen</strain>
        <tissue evidence="10">Stem</tissue>
    </source>
</reference>
<keyword evidence="6" id="KW-0346">Stress response</keyword>
<keyword evidence="11" id="KW-1185">Reference proteome</keyword>
<dbReference type="InterPro" id="IPR000058">
    <property type="entry name" value="Znf_AN1"/>
</dbReference>
<keyword evidence="2" id="KW-0479">Metal-binding</keyword>
<evidence type="ECO:0000256" key="3">
    <source>
        <dbReference type="ARBA" id="ARBA00022737"/>
    </source>
</evidence>
<dbReference type="Proteomes" id="UP000236161">
    <property type="component" value="Unassembled WGS sequence"/>
</dbReference>
<keyword evidence="4 7" id="KW-0863">Zinc-finger</keyword>
<dbReference type="AlphaFoldDB" id="A0A2I0AFQ8"/>
<protein>
    <submittedName>
        <fullName evidence="10">Zinc finger AN1 domain-containing stress-associated protein 12</fullName>
    </submittedName>
</protein>
<evidence type="ECO:0000256" key="6">
    <source>
        <dbReference type="ARBA" id="ARBA00023016"/>
    </source>
</evidence>
<name>A0A2I0AFQ8_9ASPA</name>
<evidence type="ECO:0000313" key="10">
    <source>
        <dbReference type="EMBL" id="PKA54399.1"/>
    </source>
</evidence>
<dbReference type="EMBL" id="KZ451982">
    <property type="protein sequence ID" value="PKA54399.1"/>
    <property type="molecule type" value="Genomic_DNA"/>
</dbReference>
<feature type="region of interest" description="Disordered" evidence="8">
    <location>
        <begin position="71"/>
        <end position="122"/>
    </location>
</feature>
<keyword evidence="3" id="KW-0677">Repeat</keyword>
<feature type="compositionally biased region" description="Basic and acidic residues" evidence="8">
    <location>
        <begin position="80"/>
        <end position="108"/>
    </location>
</feature>
<dbReference type="OrthoDB" id="431929at2759"/>
<dbReference type="Pfam" id="PF01428">
    <property type="entry name" value="zf-AN1"/>
    <property type="match status" value="1"/>
</dbReference>
<dbReference type="Gene3D" id="4.10.1110.10">
    <property type="entry name" value="AN1-like Zinc finger"/>
    <property type="match status" value="1"/>
</dbReference>
<dbReference type="FunFam" id="4.10.1110.10:FF:000003">
    <property type="entry name" value="AN1-type zinc finger protein 2B isoform X1"/>
    <property type="match status" value="1"/>
</dbReference>
<dbReference type="PANTHER" id="PTHR14677">
    <property type="entry name" value="ARSENITE INDUCUBLE RNA ASSOCIATED PROTEIN AIP-1-RELATED"/>
    <property type="match status" value="1"/>
</dbReference>
<dbReference type="SMART" id="SM00154">
    <property type="entry name" value="ZnF_AN1"/>
    <property type="match status" value="1"/>
</dbReference>
<evidence type="ECO:0000259" key="9">
    <source>
        <dbReference type="PROSITE" id="PS51039"/>
    </source>
</evidence>
<evidence type="ECO:0000256" key="1">
    <source>
        <dbReference type="ARBA" id="ARBA00003732"/>
    </source>
</evidence>
<dbReference type="SUPFAM" id="SSF118310">
    <property type="entry name" value="AN1-like Zinc finger"/>
    <property type="match status" value="1"/>
</dbReference>
<evidence type="ECO:0000313" key="11">
    <source>
        <dbReference type="Proteomes" id="UP000236161"/>
    </source>
</evidence>
<dbReference type="STRING" id="1088818.A0A2I0AFQ8"/>
<evidence type="ECO:0000256" key="5">
    <source>
        <dbReference type="ARBA" id="ARBA00022833"/>
    </source>
</evidence>
<organism evidence="10 11">
    <name type="scientific">Apostasia shenzhenica</name>
    <dbReference type="NCBI Taxonomy" id="1088818"/>
    <lineage>
        <taxon>Eukaryota</taxon>
        <taxon>Viridiplantae</taxon>
        <taxon>Streptophyta</taxon>
        <taxon>Embryophyta</taxon>
        <taxon>Tracheophyta</taxon>
        <taxon>Spermatophyta</taxon>
        <taxon>Magnoliopsida</taxon>
        <taxon>Liliopsida</taxon>
        <taxon>Asparagales</taxon>
        <taxon>Orchidaceae</taxon>
        <taxon>Apostasioideae</taxon>
        <taxon>Apostasia</taxon>
    </lineage>
</organism>
<dbReference type="PROSITE" id="PS51039">
    <property type="entry name" value="ZF_AN1"/>
    <property type="match status" value="1"/>
</dbReference>
<dbReference type="InterPro" id="IPR035896">
    <property type="entry name" value="AN1-like_Znf"/>
</dbReference>
<dbReference type="PANTHER" id="PTHR14677:SF20">
    <property type="entry name" value="ZINC FINGER AN1-TYPE CONTAINING 2A-RELATED"/>
    <property type="match status" value="1"/>
</dbReference>
<gene>
    <name evidence="10" type="primary">SAP12</name>
    <name evidence="10" type="ORF">AXF42_Ash000232</name>
</gene>
<evidence type="ECO:0000256" key="7">
    <source>
        <dbReference type="PROSITE-ProRule" id="PRU00449"/>
    </source>
</evidence>
<evidence type="ECO:0000256" key="8">
    <source>
        <dbReference type="SAM" id="MobiDB-lite"/>
    </source>
</evidence>
<evidence type="ECO:0000256" key="2">
    <source>
        <dbReference type="ARBA" id="ARBA00022723"/>
    </source>
</evidence>